<dbReference type="EMBL" id="HACA01018743">
    <property type="protein sequence ID" value="CDW36104.1"/>
    <property type="molecule type" value="Transcribed_RNA"/>
</dbReference>
<sequence>MEDDYSVCIPHWVFYSIILSFYETP</sequence>
<reference evidence="1" key="1">
    <citation type="submission" date="2014-05" db="EMBL/GenBank/DDBJ databases">
        <authorList>
            <person name="Chronopoulou M."/>
        </authorList>
    </citation>
    <scope>NUCLEOTIDE SEQUENCE</scope>
    <source>
        <tissue evidence="1">Whole organism</tissue>
    </source>
</reference>
<name>A0A0K2UCX6_LEPSM</name>
<accession>A0A0K2UCX6</accession>
<proteinExistence type="predicted"/>
<evidence type="ECO:0000313" key="1">
    <source>
        <dbReference type="EMBL" id="CDW36104.1"/>
    </source>
</evidence>
<protein>
    <submittedName>
        <fullName evidence="1">Uncharacterized protein</fullName>
    </submittedName>
</protein>
<organism evidence="1">
    <name type="scientific">Lepeophtheirus salmonis</name>
    <name type="common">Salmon louse</name>
    <name type="synonym">Caligus salmonis</name>
    <dbReference type="NCBI Taxonomy" id="72036"/>
    <lineage>
        <taxon>Eukaryota</taxon>
        <taxon>Metazoa</taxon>
        <taxon>Ecdysozoa</taxon>
        <taxon>Arthropoda</taxon>
        <taxon>Crustacea</taxon>
        <taxon>Multicrustacea</taxon>
        <taxon>Hexanauplia</taxon>
        <taxon>Copepoda</taxon>
        <taxon>Siphonostomatoida</taxon>
        <taxon>Caligidae</taxon>
        <taxon>Lepeophtheirus</taxon>
    </lineage>
</organism>
<dbReference type="AlphaFoldDB" id="A0A0K2UCX6"/>